<gene>
    <name evidence="2" type="ORF">GGC33_07550</name>
</gene>
<dbReference type="PANTHER" id="PTHR47200:SF2">
    <property type="entry name" value="THYLAKOID LUMENAL 15 KDA PROTEIN 1, CHLOROPLASTIC"/>
    <property type="match status" value="1"/>
</dbReference>
<reference evidence="2 3" key="1">
    <citation type="submission" date="2019-11" db="EMBL/GenBank/DDBJ databases">
        <title>Isolation of a new High Light Tolerant Cyanobacteria.</title>
        <authorList>
            <person name="Dobson Z."/>
            <person name="Vaughn N."/>
            <person name="Vaughn M."/>
            <person name="Fromme P."/>
            <person name="Mazor Y."/>
        </authorList>
    </citation>
    <scope>NUCLEOTIDE SEQUENCE [LARGE SCALE GENOMIC DNA]</scope>
    <source>
        <strain evidence="2 3">0216</strain>
    </source>
</reference>
<dbReference type="AlphaFoldDB" id="A0A844GUQ8"/>
<dbReference type="Pfam" id="PF00805">
    <property type="entry name" value="Pentapeptide"/>
    <property type="match status" value="2"/>
</dbReference>
<protein>
    <submittedName>
        <fullName evidence="2">Pentapeptide repeat-containing protein</fullName>
    </submittedName>
</protein>
<dbReference type="InterPro" id="IPR001646">
    <property type="entry name" value="5peptide_repeat"/>
</dbReference>
<evidence type="ECO:0000313" key="3">
    <source>
        <dbReference type="Proteomes" id="UP000437131"/>
    </source>
</evidence>
<evidence type="ECO:0000256" key="1">
    <source>
        <dbReference type="SAM" id="SignalP"/>
    </source>
</evidence>
<evidence type="ECO:0000313" key="2">
    <source>
        <dbReference type="EMBL" id="MTF38781.1"/>
    </source>
</evidence>
<proteinExistence type="predicted"/>
<dbReference type="EMBL" id="WMIA01000007">
    <property type="protein sequence ID" value="MTF38781.1"/>
    <property type="molecule type" value="Genomic_DNA"/>
</dbReference>
<dbReference type="Proteomes" id="UP000437131">
    <property type="component" value="Unassembled WGS sequence"/>
</dbReference>
<dbReference type="SUPFAM" id="SSF141571">
    <property type="entry name" value="Pentapeptide repeat-like"/>
    <property type="match status" value="1"/>
</dbReference>
<accession>A0A844GUQ8</accession>
<feature type="chain" id="PRO_5032533405" evidence="1">
    <location>
        <begin position="26"/>
        <end position="165"/>
    </location>
</feature>
<organism evidence="2 3">
    <name type="scientific">Cyanobacterium aponinum 0216</name>
    <dbReference type="NCBI Taxonomy" id="2676140"/>
    <lineage>
        <taxon>Bacteria</taxon>
        <taxon>Bacillati</taxon>
        <taxon>Cyanobacteriota</taxon>
        <taxon>Cyanophyceae</taxon>
        <taxon>Oscillatoriophycideae</taxon>
        <taxon>Chroococcales</taxon>
        <taxon>Geminocystaceae</taxon>
        <taxon>Cyanobacterium</taxon>
    </lineage>
</organism>
<dbReference type="RefSeq" id="WP_015220131.1">
    <property type="nucleotide sequence ID" value="NZ_WMIA01000007.1"/>
</dbReference>
<dbReference type="PANTHER" id="PTHR47200">
    <property type="entry name" value="THYLAKOID LUMENAL 15 KDA PROTEIN 1, CHLOROPLASTIC"/>
    <property type="match status" value="1"/>
</dbReference>
<dbReference type="InterPro" id="IPR044213">
    <property type="entry name" value="At2g44920-like"/>
</dbReference>
<name>A0A844GUQ8_9CHRO</name>
<sequence>MKVFSCIVGFILSILLLLTPNHVLAASSSAVTSTIDNKDLSQQDFSSQNLQSMEFSNVKLNGANFSNSDLRGAVFNAARLEEANFHGADLTNGFIYVTSLNRADLTDAILREAIMKRTTLKGANVDGADFTFAVLDNEQVIELCKNAQGINPVTGASTRQSLGCP</sequence>
<comment type="caution">
    <text evidence="2">The sequence shown here is derived from an EMBL/GenBank/DDBJ whole genome shotgun (WGS) entry which is preliminary data.</text>
</comment>
<dbReference type="SMR" id="A0A844GUQ8"/>
<dbReference type="Gene3D" id="2.160.20.80">
    <property type="entry name" value="E3 ubiquitin-protein ligase SopA"/>
    <property type="match status" value="1"/>
</dbReference>
<keyword evidence="1" id="KW-0732">Signal</keyword>
<feature type="signal peptide" evidence="1">
    <location>
        <begin position="1"/>
        <end position="25"/>
    </location>
</feature>